<name>A0AAE3MGX8_9BACT</name>
<evidence type="ECO:0000259" key="4">
    <source>
        <dbReference type="PROSITE" id="PS01124"/>
    </source>
</evidence>
<dbReference type="SUPFAM" id="SSF51215">
    <property type="entry name" value="Regulatory protein AraC"/>
    <property type="match status" value="1"/>
</dbReference>
<dbReference type="SMART" id="SM00342">
    <property type="entry name" value="HTH_ARAC"/>
    <property type="match status" value="1"/>
</dbReference>
<dbReference type="GO" id="GO:0003700">
    <property type="term" value="F:DNA-binding transcription factor activity"/>
    <property type="evidence" value="ECO:0007669"/>
    <property type="project" value="InterPro"/>
</dbReference>
<gene>
    <name evidence="5" type="ORF">OM074_17195</name>
</gene>
<comment type="caution">
    <text evidence="5">The sequence shown here is derived from an EMBL/GenBank/DDBJ whole genome shotgun (WGS) entry which is preliminary data.</text>
</comment>
<dbReference type="Gene3D" id="1.10.10.60">
    <property type="entry name" value="Homeodomain-like"/>
    <property type="match status" value="1"/>
</dbReference>
<evidence type="ECO:0000256" key="1">
    <source>
        <dbReference type="ARBA" id="ARBA00023015"/>
    </source>
</evidence>
<protein>
    <submittedName>
        <fullName evidence="5">AraC family transcriptional regulator</fullName>
    </submittedName>
</protein>
<keyword evidence="2" id="KW-0238">DNA-binding</keyword>
<evidence type="ECO:0000313" key="6">
    <source>
        <dbReference type="Proteomes" id="UP001207408"/>
    </source>
</evidence>
<keyword evidence="6" id="KW-1185">Reference proteome</keyword>
<organism evidence="5 6">
    <name type="scientific">Plebeiibacterium marinum</name>
    <dbReference type="NCBI Taxonomy" id="2992111"/>
    <lineage>
        <taxon>Bacteria</taxon>
        <taxon>Pseudomonadati</taxon>
        <taxon>Bacteroidota</taxon>
        <taxon>Bacteroidia</taxon>
        <taxon>Marinilabiliales</taxon>
        <taxon>Marinilabiliaceae</taxon>
        <taxon>Plebeiibacterium</taxon>
    </lineage>
</organism>
<dbReference type="PROSITE" id="PS01124">
    <property type="entry name" value="HTH_ARAC_FAMILY_2"/>
    <property type="match status" value="1"/>
</dbReference>
<dbReference type="Proteomes" id="UP001207408">
    <property type="component" value="Unassembled WGS sequence"/>
</dbReference>
<evidence type="ECO:0000313" key="5">
    <source>
        <dbReference type="EMBL" id="MCW3807374.1"/>
    </source>
</evidence>
<reference evidence="5" key="1">
    <citation type="submission" date="2022-10" db="EMBL/GenBank/DDBJ databases">
        <authorList>
            <person name="Yu W.X."/>
        </authorList>
    </citation>
    <scope>NUCLEOTIDE SEQUENCE</scope>
    <source>
        <strain evidence="5">D04</strain>
    </source>
</reference>
<evidence type="ECO:0000256" key="2">
    <source>
        <dbReference type="ARBA" id="ARBA00023125"/>
    </source>
</evidence>
<dbReference type="InterPro" id="IPR009057">
    <property type="entry name" value="Homeodomain-like_sf"/>
</dbReference>
<dbReference type="SUPFAM" id="SSF46689">
    <property type="entry name" value="Homeodomain-like"/>
    <property type="match status" value="1"/>
</dbReference>
<dbReference type="PANTHER" id="PTHR43280:SF32">
    <property type="entry name" value="TRANSCRIPTIONAL REGULATORY PROTEIN"/>
    <property type="match status" value="1"/>
</dbReference>
<keyword evidence="3" id="KW-0804">Transcription</keyword>
<dbReference type="Pfam" id="PF12833">
    <property type="entry name" value="HTH_18"/>
    <property type="match status" value="1"/>
</dbReference>
<dbReference type="PANTHER" id="PTHR43280">
    <property type="entry name" value="ARAC-FAMILY TRANSCRIPTIONAL REGULATOR"/>
    <property type="match status" value="1"/>
</dbReference>
<feature type="domain" description="HTH araC/xylS-type" evidence="4">
    <location>
        <begin position="185"/>
        <end position="283"/>
    </location>
</feature>
<sequence length="289" mass="33678">MRTFEFNRNKYSRELLIDCLNIKEISALSTSLKEIHTTLFYEVYFFTEANGSVTIEDQRHELNGSCIVLLPPLVARQWDVSFDDTSYVVFFEDEIFEYTLKDSFFLYRLQCFNFNSIHSILPIKDGACSNYCFLLNRIIGEIENLKEDSSYLLNAYLYQLLLEINRNYVSYFNIKEALNTNSEIIKFKTLIKSNIYSVQTVNEYAKLMGVTRNHLNKLCLDILGRNASAIIKHELLLACKTELLASCSTVSEISYKFNFSAPSNFTRFFKETEGVSPVDYRKKFQNDKN</sequence>
<accession>A0AAE3MGX8</accession>
<dbReference type="EMBL" id="JAPDPI010000045">
    <property type="protein sequence ID" value="MCW3807374.1"/>
    <property type="molecule type" value="Genomic_DNA"/>
</dbReference>
<dbReference type="InterPro" id="IPR018060">
    <property type="entry name" value="HTH_AraC"/>
</dbReference>
<dbReference type="AlphaFoldDB" id="A0AAE3MGX8"/>
<proteinExistence type="predicted"/>
<dbReference type="InterPro" id="IPR037923">
    <property type="entry name" value="HTH-like"/>
</dbReference>
<dbReference type="GO" id="GO:0043565">
    <property type="term" value="F:sequence-specific DNA binding"/>
    <property type="evidence" value="ECO:0007669"/>
    <property type="project" value="InterPro"/>
</dbReference>
<dbReference type="RefSeq" id="WP_301201723.1">
    <property type="nucleotide sequence ID" value="NZ_JAPDPI010000045.1"/>
</dbReference>
<evidence type="ECO:0000256" key="3">
    <source>
        <dbReference type="ARBA" id="ARBA00023163"/>
    </source>
</evidence>
<keyword evidence="1" id="KW-0805">Transcription regulation</keyword>